<gene>
    <name evidence="2" type="ORF">M6B38_229670</name>
</gene>
<evidence type="ECO:0000256" key="1">
    <source>
        <dbReference type="SAM" id="MobiDB-lite"/>
    </source>
</evidence>
<accession>A0AAX6DRU9</accession>
<feature type="region of interest" description="Disordered" evidence="1">
    <location>
        <begin position="17"/>
        <end position="68"/>
    </location>
</feature>
<comment type="caution">
    <text evidence="2">The sequence shown here is derived from an EMBL/GenBank/DDBJ whole genome shotgun (WGS) entry which is preliminary data.</text>
</comment>
<keyword evidence="3" id="KW-1185">Reference proteome</keyword>
<evidence type="ECO:0000313" key="2">
    <source>
        <dbReference type="EMBL" id="KAJ6794530.1"/>
    </source>
</evidence>
<proteinExistence type="predicted"/>
<evidence type="ECO:0000313" key="3">
    <source>
        <dbReference type="Proteomes" id="UP001140949"/>
    </source>
</evidence>
<name>A0AAX6DRU9_IRIPA</name>
<protein>
    <submittedName>
        <fullName evidence="2">Uncharacterized protein</fullName>
    </submittedName>
</protein>
<reference evidence="2" key="2">
    <citation type="submission" date="2023-04" db="EMBL/GenBank/DDBJ databases">
        <authorList>
            <person name="Bruccoleri R.E."/>
            <person name="Oakeley E.J."/>
            <person name="Faust A.-M."/>
            <person name="Dessus-Babus S."/>
            <person name="Altorfer M."/>
            <person name="Burckhardt D."/>
            <person name="Oertli M."/>
            <person name="Naumann U."/>
            <person name="Petersen F."/>
            <person name="Wong J."/>
        </authorList>
    </citation>
    <scope>NUCLEOTIDE SEQUENCE</scope>
    <source>
        <strain evidence="2">GSM-AAB239-AS_SAM_17_03QT</strain>
        <tissue evidence="2">Leaf</tissue>
    </source>
</reference>
<dbReference type="Proteomes" id="UP001140949">
    <property type="component" value="Unassembled WGS sequence"/>
</dbReference>
<organism evidence="2 3">
    <name type="scientific">Iris pallida</name>
    <name type="common">Sweet iris</name>
    <dbReference type="NCBI Taxonomy" id="29817"/>
    <lineage>
        <taxon>Eukaryota</taxon>
        <taxon>Viridiplantae</taxon>
        <taxon>Streptophyta</taxon>
        <taxon>Embryophyta</taxon>
        <taxon>Tracheophyta</taxon>
        <taxon>Spermatophyta</taxon>
        <taxon>Magnoliopsida</taxon>
        <taxon>Liliopsida</taxon>
        <taxon>Asparagales</taxon>
        <taxon>Iridaceae</taxon>
        <taxon>Iridoideae</taxon>
        <taxon>Irideae</taxon>
        <taxon>Iris</taxon>
    </lineage>
</organism>
<dbReference type="AlphaFoldDB" id="A0AAX6DRU9"/>
<sequence>MIMRVPPLSIMSVLQTKNRAENDREKGRVKRERGSRVTRKLTDGARKETPTMGPRRRTCTEDAATGNGDARVKLGWRGRKAVLCT</sequence>
<feature type="compositionally biased region" description="Basic and acidic residues" evidence="1">
    <location>
        <begin position="18"/>
        <end position="49"/>
    </location>
</feature>
<dbReference type="EMBL" id="JANAVB010042220">
    <property type="protein sequence ID" value="KAJ6794530.1"/>
    <property type="molecule type" value="Genomic_DNA"/>
</dbReference>
<reference evidence="2" key="1">
    <citation type="journal article" date="2023" name="GigaByte">
        <title>Genome assembly of the bearded iris, Iris pallida Lam.</title>
        <authorList>
            <person name="Bruccoleri R.E."/>
            <person name="Oakeley E.J."/>
            <person name="Faust A.M.E."/>
            <person name="Altorfer M."/>
            <person name="Dessus-Babus S."/>
            <person name="Burckhardt D."/>
            <person name="Oertli M."/>
            <person name="Naumann U."/>
            <person name="Petersen F."/>
            <person name="Wong J."/>
        </authorList>
    </citation>
    <scope>NUCLEOTIDE SEQUENCE</scope>
    <source>
        <strain evidence="2">GSM-AAB239-AS_SAM_17_03QT</strain>
    </source>
</reference>